<feature type="compositionally biased region" description="Low complexity" evidence="2">
    <location>
        <begin position="154"/>
        <end position="164"/>
    </location>
</feature>
<feature type="compositionally biased region" description="Pro residues" evidence="2">
    <location>
        <begin position="188"/>
        <end position="199"/>
    </location>
</feature>
<feature type="compositionally biased region" description="Low complexity" evidence="2">
    <location>
        <begin position="228"/>
        <end position="249"/>
    </location>
</feature>
<evidence type="ECO:0000313" key="4">
    <source>
        <dbReference type="EMBL" id="GAA5528784.1"/>
    </source>
</evidence>
<comment type="caution">
    <text evidence="4">The sequence shown here is derived from an EMBL/GenBank/DDBJ whole genome shotgun (WGS) entry which is preliminary data.</text>
</comment>
<feature type="domain" description="Response regulatory" evidence="3">
    <location>
        <begin position="4"/>
        <end position="117"/>
    </location>
</feature>
<evidence type="ECO:0000313" key="5">
    <source>
        <dbReference type="Proteomes" id="UP001428290"/>
    </source>
</evidence>
<sequence length="410" mass="43688">MGYRVFVVAGDNPVLQSLSTAVTGDIELSMLQSSNEALWELQQIAPDVLVADYDLPGFSGLDLADLVPNFAPDTRVILVARSANPEVAEQAAQRGVFRFIDRNLTAVLVLDALDEALQAVPPPRPVEPEPVYEPEPEPEPQPEAPARFAPPPSVSKAPAPARMGGPPPVSKAPTPIARSTAPASVSKAPPPVSPRPTAPPQRTRTAPPPVSARPTPVSRSAPPPVSPRPAAQQPNRQAPAPARPTTPAQQTPPPVQQTPPPAPATNFDDSFGSKLRSGGSLVLTAETLAPLVAKLKDLGVQLGAQSTILTDRWGVPLVEEGHTSLPLPPFLPLLATSFSTMVDYTRQLHNDPGSGLYMHEGDIYDFYIFDVGKQFLLVMVFDKTIAAPKLGTVWLYAKRAVRELADELEG</sequence>
<feature type="compositionally biased region" description="Pro residues" evidence="2">
    <location>
        <begin position="141"/>
        <end position="153"/>
    </location>
</feature>
<dbReference type="CDD" id="cd00156">
    <property type="entry name" value="REC"/>
    <property type="match status" value="1"/>
</dbReference>
<dbReference type="SUPFAM" id="SSF103196">
    <property type="entry name" value="Roadblock/LC7 domain"/>
    <property type="match status" value="1"/>
</dbReference>
<evidence type="ECO:0000256" key="2">
    <source>
        <dbReference type="SAM" id="MobiDB-lite"/>
    </source>
</evidence>
<dbReference type="PROSITE" id="PS50110">
    <property type="entry name" value="RESPONSE_REGULATORY"/>
    <property type="match status" value="1"/>
</dbReference>
<dbReference type="Proteomes" id="UP001428290">
    <property type="component" value="Unassembled WGS sequence"/>
</dbReference>
<evidence type="ECO:0000256" key="1">
    <source>
        <dbReference type="PROSITE-ProRule" id="PRU00169"/>
    </source>
</evidence>
<dbReference type="SUPFAM" id="SSF52172">
    <property type="entry name" value="CheY-like"/>
    <property type="match status" value="1"/>
</dbReference>
<reference evidence="4 5" key="1">
    <citation type="submission" date="2024-02" db="EMBL/GenBank/DDBJ databases">
        <title>Herpetosiphon gulosus NBRC 112829.</title>
        <authorList>
            <person name="Ichikawa N."/>
            <person name="Katano-Makiyama Y."/>
            <person name="Hidaka K."/>
        </authorList>
    </citation>
    <scope>NUCLEOTIDE SEQUENCE [LARGE SCALE GENOMIC DNA]</scope>
    <source>
        <strain evidence="4 5">NBRC 112829</strain>
    </source>
</reference>
<dbReference type="Pfam" id="PF00072">
    <property type="entry name" value="Response_reg"/>
    <property type="match status" value="1"/>
</dbReference>
<dbReference type="PANTHER" id="PTHR13323">
    <property type="entry name" value="LATE ENDOSOMAL/LYSOSOMAL MP1 INTERACTING PROTEIN"/>
    <property type="match status" value="1"/>
</dbReference>
<feature type="modified residue" description="4-aspartylphosphate" evidence="1">
    <location>
        <position position="52"/>
    </location>
</feature>
<dbReference type="PRINTS" id="PR01217">
    <property type="entry name" value="PRICHEXTENSN"/>
</dbReference>
<dbReference type="Gene3D" id="3.30.450.30">
    <property type="entry name" value="Dynein light chain 2a, cytoplasmic"/>
    <property type="match status" value="1"/>
</dbReference>
<keyword evidence="1" id="KW-0597">Phosphoprotein</keyword>
<feature type="compositionally biased region" description="Pro residues" evidence="2">
    <location>
        <begin position="250"/>
        <end position="263"/>
    </location>
</feature>
<dbReference type="EMBL" id="BAABRU010000008">
    <property type="protein sequence ID" value="GAA5528784.1"/>
    <property type="molecule type" value="Genomic_DNA"/>
</dbReference>
<feature type="region of interest" description="Disordered" evidence="2">
    <location>
        <begin position="120"/>
        <end position="273"/>
    </location>
</feature>
<evidence type="ECO:0000259" key="3">
    <source>
        <dbReference type="PROSITE" id="PS50110"/>
    </source>
</evidence>
<dbReference type="InterPro" id="IPR011006">
    <property type="entry name" value="CheY-like_superfamily"/>
</dbReference>
<gene>
    <name evidence="4" type="ORF">Hgul01_02586</name>
</gene>
<name>A0ABP9X0D5_9CHLR</name>
<proteinExistence type="predicted"/>
<feature type="compositionally biased region" description="Acidic residues" evidence="2">
    <location>
        <begin position="130"/>
        <end position="140"/>
    </location>
</feature>
<organism evidence="4 5">
    <name type="scientific">Herpetosiphon gulosus</name>
    <dbReference type="NCBI Taxonomy" id="1973496"/>
    <lineage>
        <taxon>Bacteria</taxon>
        <taxon>Bacillati</taxon>
        <taxon>Chloroflexota</taxon>
        <taxon>Chloroflexia</taxon>
        <taxon>Herpetosiphonales</taxon>
        <taxon>Herpetosiphonaceae</taxon>
        <taxon>Herpetosiphon</taxon>
    </lineage>
</organism>
<protein>
    <recommendedName>
        <fullName evidence="3">Response regulatory domain-containing protein</fullName>
    </recommendedName>
</protein>
<dbReference type="RefSeq" id="WP_345722399.1">
    <property type="nucleotide sequence ID" value="NZ_BAABRU010000008.1"/>
</dbReference>
<dbReference type="Gene3D" id="3.40.50.2300">
    <property type="match status" value="1"/>
</dbReference>
<keyword evidence="5" id="KW-1185">Reference proteome</keyword>
<dbReference type="InterPro" id="IPR037587">
    <property type="entry name" value="LAMTOR2-like"/>
</dbReference>
<accession>A0ABP9X0D5</accession>
<dbReference type="InterPro" id="IPR001789">
    <property type="entry name" value="Sig_transdc_resp-reg_receiver"/>
</dbReference>